<evidence type="ECO:0000313" key="6">
    <source>
        <dbReference type="Proteomes" id="UP000585474"/>
    </source>
</evidence>
<dbReference type="InterPro" id="IPR045051">
    <property type="entry name" value="SBT"/>
</dbReference>
<dbReference type="InterPro" id="IPR000209">
    <property type="entry name" value="Peptidase_S8/S53_dom"/>
</dbReference>
<dbReference type="PROSITE" id="PS51892">
    <property type="entry name" value="SUBTILASE"/>
    <property type="match status" value="1"/>
</dbReference>
<evidence type="ECO:0000256" key="2">
    <source>
        <dbReference type="ARBA" id="ARBA00022729"/>
    </source>
</evidence>
<dbReference type="InterPro" id="IPR036852">
    <property type="entry name" value="Peptidase_S8/S53_dom_sf"/>
</dbReference>
<evidence type="ECO:0000313" key="5">
    <source>
        <dbReference type="EMBL" id="GFS42071.1"/>
    </source>
</evidence>
<organism evidence="5 6">
    <name type="scientific">Actinidia rufa</name>
    <dbReference type="NCBI Taxonomy" id="165716"/>
    <lineage>
        <taxon>Eukaryota</taxon>
        <taxon>Viridiplantae</taxon>
        <taxon>Streptophyta</taxon>
        <taxon>Embryophyta</taxon>
        <taxon>Tracheophyta</taxon>
        <taxon>Spermatophyta</taxon>
        <taxon>Magnoliopsida</taxon>
        <taxon>eudicotyledons</taxon>
        <taxon>Gunneridae</taxon>
        <taxon>Pentapetalae</taxon>
        <taxon>asterids</taxon>
        <taxon>Ericales</taxon>
        <taxon>Actinidiaceae</taxon>
        <taxon>Actinidia</taxon>
    </lineage>
</organism>
<dbReference type="SUPFAM" id="SSF52743">
    <property type="entry name" value="Subtilisin-like"/>
    <property type="match status" value="1"/>
</dbReference>
<evidence type="ECO:0000256" key="3">
    <source>
        <dbReference type="PROSITE-ProRule" id="PRU01240"/>
    </source>
</evidence>
<keyword evidence="6" id="KW-1185">Reference proteome</keyword>
<accession>A0A7J0DTD9</accession>
<name>A0A7J0DTD9_9ERIC</name>
<feature type="domain" description="Peptidase S8/S53" evidence="4">
    <location>
        <begin position="69"/>
        <end position="163"/>
    </location>
</feature>
<comment type="caution">
    <text evidence="5">The sequence shown here is derived from an EMBL/GenBank/DDBJ whole genome shotgun (WGS) entry which is preliminary data.</text>
</comment>
<evidence type="ECO:0000256" key="1">
    <source>
        <dbReference type="ARBA" id="ARBA00011073"/>
    </source>
</evidence>
<reference evidence="6" key="1">
    <citation type="submission" date="2019-07" db="EMBL/GenBank/DDBJ databases">
        <title>De Novo Assembly of kiwifruit Actinidia rufa.</title>
        <authorList>
            <person name="Sugita-Konishi S."/>
            <person name="Sato K."/>
            <person name="Mori E."/>
            <person name="Abe Y."/>
            <person name="Kisaki G."/>
            <person name="Hamano K."/>
            <person name="Suezawa K."/>
            <person name="Otani M."/>
            <person name="Fukuda T."/>
            <person name="Manabe T."/>
            <person name="Gomi K."/>
            <person name="Tabuchi M."/>
            <person name="Akimitsu K."/>
            <person name="Kataoka I."/>
        </authorList>
    </citation>
    <scope>NUCLEOTIDE SEQUENCE [LARGE SCALE GENOMIC DNA]</scope>
    <source>
        <strain evidence="6">cv. Fuchu</strain>
    </source>
</reference>
<dbReference type="Pfam" id="PF00082">
    <property type="entry name" value="Peptidase_S8"/>
    <property type="match status" value="1"/>
</dbReference>
<dbReference type="OrthoDB" id="4803627at2759"/>
<evidence type="ECO:0000259" key="4">
    <source>
        <dbReference type="Pfam" id="PF00082"/>
    </source>
</evidence>
<proteinExistence type="inferred from homology"/>
<dbReference type="PANTHER" id="PTHR10795">
    <property type="entry name" value="PROPROTEIN CONVERTASE SUBTILISIN/KEXIN"/>
    <property type="match status" value="1"/>
</dbReference>
<gene>
    <name evidence="5" type="ORF">Acr_00g0077900</name>
</gene>
<dbReference type="EMBL" id="BJWL01000392">
    <property type="protein sequence ID" value="GFS42071.1"/>
    <property type="molecule type" value="Genomic_DNA"/>
</dbReference>
<dbReference type="Proteomes" id="UP000585474">
    <property type="component" value="Unassembled WGS sequence"/>
</dbReference>
<comment type="caution">
    <text evidence="3">Lacks conserved residue(s) required for the propagation of feature annotation.</text>
</comment>
<dbReference type="GO" id="GO:0004252">
    <property type="term" value="F:serine-type endopeptidase activity"/>
    <property type="evidence" value="ECO:0007669"/>
    <property type="project" value="InterPro"/>
</dbReference>
<sequence>MEFTNLGVTTDAVGVVVSCHLAEDTSFVVPLPASILNNNDIGLVHSYFTSTKIPKASILGSEIVRNLDAPVVATFSLKEPNVIIPEILKPGITAPGVDILVAYSPTAPPSDEPCDRMAIKFNLMSRTSMACPHVAGVAAYVKSLHPDWSPLAIKSALMTTGKNLNP</sequence>
<dbReference type="GO" id="GO:0006508">
    <property type="term" value="P:proteolysis"/>
    <property type="evidence" value="ECO:0007669"/>
    <property type="project" value="InterPro"/>
</dbReference>
<comment type="similarity">
    <text evidence="1 3">Belongs to the peptidase S8 family.</text>
</comment>
<protein>
    <submittedName>
        <fullName evidence="5">Subtilisin-like serine endopeptidase family protein</fullName>
    </submittedName>
</protein>
<dbReference type="AlphaFoldDB" id="A0A7J0DTD9"/>
<keyword evidence="2" id="KW-0732">Signal</keyword>
<dbReference type="Gene3D" id="3.40.50.200">
    <property type="entry name" value="Peptidase S8/S53 domain"/>
    <property type="match status" value="1"/>
</dbReference>